<geneLocation type="plasmid" evidence="3">
    <name>p82_LEO_62</name>
</geneLocation>
<gene>
    <name evidence="3" type="ORF">RMP68_11265</name>
</gene>
<dbReference type="CDD" id="cd09117">
    <property type="entry name" value="PLDc_Bfil_DEXD_like"/>
    <property type="match status" value="1"/>
</dbReference>
<evidence type="ECO:0000256" key="1">
    <source>
        <dbReference type="SAM" id="Coils"/>
    </source>
</evidence>
<dbReference type="AlphaFoldDB" id="A0AA96DVJ6"/>
<sequence>MTSLFSTSNQAKYLNIIFNDQIYNGNIEELFDTKEFNSLSVCTFVSSVKYFFNKVNQFEKIELLLGIEDGENAQKFLYDPNYTSKFFSNLDKKTLTKILDNNVSIRFTSNGTTIHSKIYILKNLETKNTRIMFGSANFSTKAFSGDRQFEELVVYDSTYNSKIVDIFIQRYEEIKKFTNDFVPDIIRKKVQKEDKLIILNAEDSLDILQNRLKDVQIGVILPEELSKNIETTKKVIINQEENLKKELKSLEQTKTVIEIVTKATKGINSFITPAQFLKNKEQLITKVLKTQTIIKEFKDSRINLIYSPLENHFYIKGEESNDNTIEKFTKECDTTVLKEKLELLDKFINVYTKYTMNKEEATKKRIFEAILYAFTSPCIWKIRENIMFQQGRDEAKSAIPLFMLIAGQSQSGKTHLLKFISQIMGNLGNYYHFSKNSKLSSMSEINPQAIYNFFEEENLMPIFIDEITKDYFSSNSSSTSGYMGEGFMKKLTNSKEGKYPCMLASSNTDFSANSQVMRRMYYIQLNNPFDTSKKSEMDDFFTTLLHNFGLDLYKDFLYRLDQKINNGYEIDTNDILKPSREVFKDYFKTLDIPTPSYFSEERIDDYYIRGQKMWRDLYDMKYTGFREDKKNNTILLDDEIVFGTKLNSSSIKKELLQYLPIGVLVEDKGIVKLNYKNFFDFIKQNSKNLGFFKKIFY</sequence>
<evidence type="ECO:0000259" key="2">
    <source>
        <dbReference type="Pfam" id="PF09565"/>
    </source>
</evidence>
<feature type="domain" description="Restriction endonuclease type II NgoFVII N-terminal" evidence="2">
    <location>
        <begin position="88"/>
        <end position="172"/>
    </location>
</feature>
<keyword evidence="1" id="KW-0175">Coiled coil</keyword>
<dbReference type="InterPro" id="IPR019065">
    <property type="entry name" value="RE_NgoFVII_N"/>
</dbReference>
<dbReference type="Gene3D" id="3.30.870.10">
    <property type="entry name" value="Endonuclease Chain A"/>
    <property type="match status" value="1"/>
</dbReference>
<accession>A0AA96DVJ6</accession>
<reference evidence="3" key="1">
    <citation type="submission" date="2023-09" db="EMBL/GenBank/DDBJ databases">
        <title>Arcobacter tbilisiensis sp. nov. isolated from chicken meat in Tbilisi, Georgia.</title>
        <authorList>
            <person name="Matthias R."/>
            <person name="Zautner A.E."/>
        </authorList>
    </citation>
    <scope>NUCLEOTIDE SEQUENCE</scope>
    <source>
        <strain evidence="3">LEO 62</strain>
        <plasmid evidence="3">p82_LEO_62</plasmid>
    </source>
</reference>
<evidence type="ECO:0000313" key="3">
    <source>
        <dbReference type="EMBL" id="WNL35122.1"/>
    </source>
</evidence>
<dbReference type="RefSeq" id="WP_390871724.1">
    <property type="nucleotide sequence ID" value="NZ_CP128653.1"/>
</dbReference>
<dbReference type="Pfam" id="PF09565">
    <property type="entry name" value="RE_NgoFVII"/>
    <property type="match status" value="1"/>
</dbReference>
<dbReference type="SUPFAM" id="SSF56024">
    <property type="entry name" value="Phospholipase D/nuclease"/>
    <property type="match status" value="1"/>
</dbReference>
<dbReference type="InterPro" id="IPR027417">
    <property type="entry name" value="P-loop_NTPase"/>
</dbReference>
<proteinExistence type="predicted"/>
<feature type="coiled-coil region" evidence="1">
    <location>
        <begin position="233"/>
        <end position="260"/>
    </location>
</feature>
<organism evidence="3">
    <name type="scientific">Arcobacter cryaerophilus gv. pseudocryaerophilus</name>
    <dbReference type="NCBI Taxonomy" id="2933791"/>
    <lineage>
        <taxon>Bacteria</taxon>
        <taxon>Pseudomonadati</taxon>
        <taxon>Campylobacterota</taxon>
        <taxon>Epsilonproteobacteria</taxon>
        <taxon>Campylobacterales</taxon>
        <taxon>Arcobacteraceae</taxon>
        <taxon>Aliarcobacter</taxon>
    </lineage>
</organism>
<dbReference type="Proteomes" id="UP001305220">
    <property type="component" value="Plasmid p82_LEO_62"/>
</dbReference>
<name>A0AA96DVJ6_9BACT</name>
<dbReference type="SUPFAM" id="SSF52540">
    <property type="entry name" value="P-loop containing nucleoside triphosphate hydrolases"/>
    <property type="match status" value="1"/>
</dbReference>
<keyword evidence="3" id="KW-0614">Plasmid</keyword>
<dbReference type="EMBL" id="CP134857">
    <property type="protein sequence ID" value="WNL35122.1"/>
    <property type="molecule type" value="Genomic_DNA"/>
</dbReference>
<protein>
    <submittedName>
        <fullName evidence="3">Phospholipase D family protein</fullName>
    </submittedName>
</protein>